<dbReference type="SMART" id="SM00642">
    <property type="entry name" value="Aamy"/>
    <property type="match status" value="1"/>
</dbReference>
<dbReference type="AlphaFoldDB" id="A0A3P7J2H9"/>
<dbReference type="InterPro" id="IPR045857">
    <property type="entry name" value="O16G_dom_2"/>
</dbReference>
<dbReference type="PANTHER" id="PTHR10357">
    <property type="entry name" value="ALPHA-AMYLASE FAMILY MEMBER"/>
    <property type="match status" value="1"/>
</dbReference>
<organism evidence="4 5">
    <name type="scientific">Strongylus vulgaris</name>
    <name type="common">Blood worm</name>
    <dbReference type="NCBI Taxonomy" id="40348"/>
    <lineage>
        <taxon>Eukaryota</taxon>
        <taxon>Metazoa</taxon>
        <taxon>Ecdysozoa</taxon>
        <taxon>Nematoda</taxon>
        <taxon>Chromadorea</taxon>
        <taxon>Rhabditida</taxon>
        <taxon>Rhabditina</taxon>
        <taxon>Rhabditomorpha</taxon>
        <taxon>Strongyloidea</taxon>
        <taxon>Strongylidae</taxon>
        <taxon>Strongylus</taxon>
    </lineage>
</organism>
<sequence length="411" mass="46021">MHQKIKSLQLLTPTFHDNDNDGVGDFKGVTEKLDLLKKIGVTTVYPTPVIEIQKDEYFNPYDVVDHLQVDKRFGTEADFKELVEAAHNRDMYVVMDLPVTSVSIHHPWFRDGESDVFVTAKEGSKAFDQPNYHPFPSDNTTKYLGYPTAANPVLNWSNTKVKGTIEEAIKKYLLIGLDGFHIDHISQLALDETGKTNPDTAIAALKELTSMIKKVLSSSHRDIGEVHAKARETGDLHYVVDDSFAKLSTEKCSKGVAVCAHDTLSESNARHQADSYIPYWQFSNADNSRLASRFDPETANLLNFLQLTLPGAMSVYYGQELGLKDVGTPPSPRGIMQWTASGKDHHGFLSSNEANIGKLFFGESDDAKEEDNFETQYAQENSQLKVYQKLARMRQRDEALILGSTVKDELI</sequence>
<dbReference type="Gene3D" id="3.90.400.10">
    <property type="entry name" value="Oligo-1,6-glucosidase, Domain 2"/>
    <property type="match status" value="1"/>
</dbReference>
<evidence type="ECO:0000256" key="2">
    <source>
        <dbReference type="ARBA" id="ARBA00012741"/>
    </source>
</evidence>
<evidence type="ECO:0000256" key="1">
    <source>
        <dbReference type="ARBA" id="ARBA00001657"/>
    </source>
</evidence>
<gene>
    <name evidence="4" type="ORF">SVUK_LOCUS14638</name>
</gene>
<dbReference type="GO" id="GO:0005975">
    <property type="term" value="P:carbohydrate metabolic process"/>
    <property type="evidence" value="ECO:0007669"/>
    <property type="project" value="InterPro"/>
</dbReference>
<dbReference type="SUPFAM" id="SSF51445">
    <property type="entry name" value="(Trans)glycosidases"/>
    <property type="match status" value="1"/>
</dbReference>
<evidence type="ECO:0000259" key="3">
    <source>
        <dbReference type="SMART" id="SM00642"/>
    </source>
</evidence>
<accession>A0A3P7J2H9</accession>
<feature type="non-terminal residue" evidence="4">
    <location>
        <position position="411"/>
    </location>
</feature>
<dbReference type="Pfam" id="PF00128">
    <property type="entry name" value="Alpha-amylase"/>
    <property type="match status" value="1"/>
</dbReference>
<comment type="catalytic activity">
    <reaction evidence="1">
        <text>Hydrolysis of terminal, non-reducing (1-&gt;4)-linked alpha-D-glucose residues with release of alpha-D-glucose.</text>
        <dbReference type="EC" id="3.2.1.20"/>
    </reaction>
</comment>
<dbReference type="InterPro" id="IPR017853">
    <property type="entry name" value="GH"/>
</dbReference>
<dbReference type="EC" id="3.2.1.20" evidence="2"/>
<dbReference type="InterPro" id="IPR006047">
    <property type="entry name" value="GH13_cat_dom"/>
</dbReference>
<dbReference type="Gene3D" id="3.20.20.80">
    <property type="entry name" value="Glycosidases"/>
    <property type="match status" value="1"/>
</dbReference>
<dbReference type="OrthoDB" id="1740265at2759"/>
<dbReference type="EMBL" id="UYYB01105870">
    <property type="protein sequence ID" value="VDM79640.1"/>
    <property type="molecule type" value="Genomic_DNA"/>
</dbReference>
<evidence type="ECO:0000313" key="5">
    <source>
        <dbReference type="Proteomes" id="UP000270094"/>
    </source>
</evidence>
<protein>
    <recommendedName>
        <fullName evidence="2">alpha-glucosidase</fullName>
        <ecNumber evidence="2">3.2.1.20</ecNumber>
    </recommendedName>
</protein>
<feature type="domain" description="Glycosyl hydrolase family 13 catalytic" evidence="3">
    <location>
        <begin position="9"/>
        <end position="394"/>
    </location>
</feature>
<proteinExistence type="predicted"/>
<keyword evidence="5" id="KW-1185">Reference proteome</keyword>
<evidence type="ECO:0000313" key="4">
    <source>
        <dbReference type="EMBL" id="VDM79640.1"/>
    </source>
</evidence>
<dbReference type="PANTHER" id="PTHR10357:SF179">
    <property type="entry name" value="NEUTRAL AND BASIC AMINO ACID TRANSPORT PROTEIN RBAT"/>
    <property type="match status" value="1"/>
</dbReference>
<reference evidence="4 5" key="1">
    <citation type="submission" date="2018-11" db="EMBL/GenBank/DDBJ databases">
        <authorList>
            <consortium name="Pathogen Informatics"/>
        </authorList>
    </citation>
    <scope>NUCLEOTIDE SEQUENCE [LARGE SCALE GENOMIC DNA]</scope>
</reference>
<name>A0A3P7J2H9_STRVU</name>
<dbReference type="GO" id="GO:0004558">
    <property type="term" value="F:alpha-1,4-glucosidase activity"/>
    <property type="evidence" value="ECO:0007669"/>
    <property type="project" value="UniProtKB-EC"/>
</dbReference>
<dbReference type="Proteomes" id="UP000270094">
    <property type="component" value="Unassembled WGS sequence"/>
</dbReference>